<evidence type="ECO:0000256" key="2">
    <source>
        <dbReference type="ARBA" id="ARBA00023125"/>
    </source>
</evidence>
<sequence>MGLSDTLKAINDPVRRAILEFLKQGDASAGTIADQFDLTQATVSYHLKLLRQAELITVKKDKNFVIYHLSASVFEDLLAWLYTIGGTPHDN</sequence>
<name>A0A0R1HMB6_9LACO</name>
<dbReference type="SUPFAM" id="SSF46785">
    <property type="entry name" value="Winged helix' DNA-binding domain"/>
    <property type="match status" value="1"/>
</dbReference>
<dbReference type="InterPro" id="IPR036388">
    <property type="entry name" value="WH-like_DNA-bd_sf"/>
</dbReference>
<dbReference type="InterPro" id="IPR051081">
    <property type="entry name" value="HTH_MetalResp_TranReg"/>
</dbReference>
<dbReference type="OrthoDB" id="9799175at2"/>
<comment type="caution">
    <text evidence="5">The sequence shown here is derived from an EMBL/GenBank/DDBJ whole genome shotgun (WGS) entry which is preliminary data.</text>
</comment>
<dbReference type="NCBIfam" id="NF033789">
    <property type="entry name" value="repress_SdpR"/>
    <property type="match status" value="1"/>
</dbReference>
<evidence type="ECO:0000256" key="3">
    <source>
        <dbReference type="ARBA" id="ARBA00023163"/>
    </source>
</evidence>
<dbReference type="InterPro" id="IPR047796">
    <property type="entry name" value="SdpR-like_repress"/>
</dbReference>
<protein>
    <recommendedName>
        <fullName evidence="4">HTH arsR-type domain-containing protein</fullName>
    </recommendedName>
</protein>
<dbReference type="SMART" id="SM00418">
    <property type="entry name" value="HTH_ARSR"/>
    <property type="match status" value="1"/>
</dbReference>
<accession>A0A0R1HMB6</accession>
<dbReference type="Proteomes" id="UP000050911">
    <property type="component" value="Unassembled WGS sequence"/>
</dbReference>
<keyword evidence="1" id="KW-0805">Transcription regulation</keyword>
<dbReference type="InterPro" id="IPR001845">
    <property type="entry name" value="HTH_ArsR_DNA-bd_dom"/>
</dbReference>
<dbReference type="Pfam" id="PF12840">
    <property type="entry name" value="HTH_20"/>
    <property type="match status" value="1"/>
</dbReference>
<evidence type="ECO:0000313" key="5">
    <source>
        <dbReference type="EMBL" id="KRK47728.1"/>
    </source>
</evidence>
<dbReference type="NCBIfam" id="NF033788">
    <property type="entry name" value="HTH_metalloreg"/>
    <property type="match status" value="1"/>
</dbReference>
<dbReference type="AlphaFoldDB" id="A0A0R1HMB6"/>
<proteinExistence type="predicted"/>
<organism evidence="5 6">
    <name type="scientific">Secundilactobacillus kimchicus JCM 15530</name>
    <dbReference type="NCBI Taxonomy" id="1302272"/>
    <lineage>
        <taxon>Bacteria</taxon>
        <taxon>Bacillati</taxon>
        <taxon>Bacillota</taxon>
        <taxon>Bacilli</taxon>
        <taxon>Lactobacillales</taxon>
        <taxon>Lactobacillaceae</taxon>
        <taxon>Secundilactobacillus</taxon>
    </lineage>
</organism>
<dbReference type="InterPro" id="IPR011991">
    <property type="entry name" value="ArsR-like_HTH"/>
</dbReference>
<dbReference type="PANTHER" id="PTHR33154:SF33">
    <property type="entry name" value="TRANSCRIPTIONAL REPRESSOR SDPR"/>
    <property type="match status" value="1"/>
</dbReference>
<dbReference type="PRINTS" id="PR00778">
    <property type="entry name" value="HTHARSR"/>
</dbReference>
<dbReference type="PATRIC" id="fig|1302272.5.peg.2263"/>
<dbReference type="EMBL" id="AZCX01000006">
    <property type="protein sequence ID" value="KRK47728.1"/>
    <property type="molecule type" value="Genomic_DNA"/>
</dbReference>
<evidence type="ECO:0000256" key="1">
    <source>
        <dbReference type="ARBA" id="ARBA00023015"/>
    </source>
</evidence>
<dbReference type="PANTHER" id="PTHR33154">
    <property type="entry name" value="TRANSCRIPTIONAL REGULATOR, ARSR FAMILY"/>
    <property type="match status" value="1"/>
</dbReference>
<reference evidence="5 6" key="1">
    <citation type="journal article" date="2015" name="Genome Announc.">
        <title>Expanding the biotechnology potential of lactobacilli through comparative genomics of 213 strains and associated genera.</title>
        <authorList>
            <person name="Sun Z."/>
            <person name="Harris H.M."/>
            <person name="McCann A."/>
            <person name="Guo C."/>
            <person name="Argimon S."/>
            <person name="Zhang W."/>
            <person name="Yang X."/>
            <person name="Jeffery I.B."/>
            <person name="Cooney J.C."/>
            <person name="Kagawa T.F."/>
            <person name="Liu W."/>
            <person name="Song Y."/>
            <person name="Salvetti E."/>
            <person name="Wrobel A."/>
            <person name="Rasinkangas P."/>
            <person name="Parkhill J."/>
            <person name="Rea M.C."/>
            <person name="O'Sullivan O."/>
            <person name="Ritari J."/>
            <person name="Douillard F.P."/>
            <person name="Paul Ross R."/>
            <person name="Yang R."/>
            <person name="Briner A.E."/>
            <person name="Felis G.E."/>
            <person name="de Vos W.M."/>
            <person name="Barrangou R."/>
            <person name="Klaenhammer T.R."/>
            <person name="Caufield P.W."/>
            <person name="Cui Y."/>
            <person name="Zhang H."/>
            <person name="O'Toole P.W."/>
        </authorList>
    </citation>
    <scope>NUCLEOTIDE SEQUENCE [LARGE SCALE GENOMIC DNA]</scope>
    <source>
        <strain evidence="5 6">JCM 15530</strain>
    </source>
</reference>
<evidence type="ECO:0000313" key="6">
    <source>
        <dbReference type="Proteomes" id="UP000050911"/>
    </source>
</evidence>
<dbReference type="Gene3D" id="1.10.10.10">
    <property type="entry name" value="Winged helix-like DNA-binding domain superfamily/Winged helix DNA-binding domain"/>
    <property type="match status" value="1"/>
</dbReference>
<dbReference type="InterPro" id="IPR036390">
    <property type="entry name" value="WH_DNA-bd_sf"/>
</dbReference>
<dbReference type="RefSeq" id="WP_056942700.1">
    <property type="nucleotide sequence ID" value="NZ_AZCX01000006.1"/>
</dbReference>
<dbReference type="PROSITE" id="PS50987">
    <property type="entry name" value="HTH_ARSR_2"/>
    <property type="match status" value="1"/>
</dbReference>
<gene>
    <name evidence="5" type="ORF">FC96_GL002213</name>
</gene>
<dbReference type="CDD" id="cd00090">
    <property type="entry name" value="HTH_ARSR"/>
    <property type="match status" value="1"/>
</dbReference>
<dbReference type="GO" id="GO:0003677">
    <property type="term" value="F:DNA binding"/>
    <property type="evidence" value="ECO:0007669"/>
    <property type="project" value="UniProtKB-KW"/>
</dbReference>
<feature type="domain" description="HTH arsR-type" evidence="4">
    <location>
        <begin position="1"/>
        <end position="89"/>
    </location>
</feature>
<keyword evidence="6" id="KW-1185">Reference proteome</keyword>
<dbReference type="STRING" id="1302272.FC96_GL002213"/>
<keyword evidence="2" id="KW-0238">DNA-binding</keyword>
<dbReference type="GO" id="GO:0003700">
    <property type="term" value="F:DNA-binding transcription factor activity"/>
    <property type="evidence" value="ECO:0007669"/>
    <property type="project" value="InterPro"/>
</dbReference>
<keyword evidence="3" id="KW-0804">Transcription</keyword>
<evidence type="ECO:0000259" key="4">
    <source>
        <dbReference type="PROSITE" id="PS50987"/>
    </source>
</evidence>